<reference evidence="2" key="1">
    <citation type="submission" date="2020-01" db="EMBL/GenBank/DDBJ databases">
        <authorList>
            <person name="Mishra B."/>
        </authorList>
    </citation>
    <scope>NUCLEOTIDE SEQUENCE [LARGE SCALE GENOMIC DNA]</scope>
</reference>
<dbReference type="InterPro" id="IPR017451">
    <property type="entry name" value="F-box-assoc_interact_dom"/>
</dbReference>
<organism evidence="2 3">
    <name type="scientific">Microthlaspi erraticum</name>
    <dbReference type="NCBI Taxonomy" id="1685480"/>
    <lineage>
        <taxon>Eukaryota</taxon>
        <taxon>Viridiplantae</taxon>
        <taxon>Streptophyta</taxon>
        <taxon>Embryophyta</taxon>
        <taxon>Tracheophyta</taxon>
        <taxon>Spermatophyta</taxon>
        <taxon>Magnoliopsida</taxon>
        <taxon>eudicotyledons</taxon>
        <taxon>Gunneridae</taxon>
        <taxon>Pentapetalae</taxon>
        <taxon>rosids</taxon>
        <taxon>malvids</taxon>
        <taxon>Brassicales</taxon>
        <taxon>Brassicaceae</taxon>
        <taxon>Coluteocarpeae</taxon>
        <taxon>Microthlaspi</taxon>
    </lineage>
</organism>
<sequence>MKRRCGENSHETSSPLTTRLLHDIDIPLDLTVEILKKLPTKSLMRFRCVSKLWSSIITMRRDFIDWIVTRSLTQTPCDAHRIFNMNLRCYTQCYLSFSSTNARNTHKESVSIPRTAGQYVRGLFLCLPCKSLEAAISNPTTRQYFNLPKMKHSGKGNCFFGYDPLENQYKVLFIPKEPAEQPCQVFTLGDPMAKQWRNIQGIESQFPIRYAYREICINGVIYFITRSTDTSFEYNKLISFDIRSEKFHHIDTPKTLIKLGWFPINYQGKLGLMYCKDCVEIWVMENAEKKTQRWSKIFFYEMAGFEKWCVPGVTRGGEIVFSNSGCLYDNDVLRVFYYNPNCNSMRYVDLEDIYPKESRPKTSLFIWTIPDYVENTMCLY</sequence>
<dbReference type="EMBL" id="CACVBM020001607">
    <property type="protein sequence ID" value="CAA7055536.1"/>
    <property type="molecule type" value="Genomic_DNA"/>
</dbReference>
<dbReference type="InterPro" id="IPR013187">
    <property type="entry name" value="F-box-assoc_dom_typ3"/>
</dbReference>
<name>A0A6D2KT84_9BRAS</name>
<comment type="caution">
    <text evidence="2">The sequence shown here is derived from an EMBL/GenBank/DDBJ whole genome shotgun (WGS) entry which is preliminary data.</text>
</comment>
<dbReference type="InterPro" id="IPR036047">
    <property type="entry name" value="F-box-like_dom_sf"/>
</dbReference>
<evidence type="ECO:0000313" key="3">
    <source>
        <dbReference type="Proteomes" id="UP000467841"/>
    </source>
</evidence>
<dbReference type="AlphaFoldDB" id="A0A6D2KT84"/>
<dbReference type="InterPro" id="IPR001810">
    <property type="entry name" value="F-box_dom"/>
</dbReference>
<dbReference type="SUPFAM" id="SSF81383">
    <property type="entry name" value="F-box domain"/>
    <property type="match status" value="1"/>
</dbReference>
<dbReference type="Proteomes" id="UP000467841">
    <property type="component" value="Unassembled WGS sequence"/>
</dbReference>
<dbReference type="PANTHER" id="PTHR31111">
    <property type="entry name" value="BNAA05G37150D PROTEIN-RELATED"/>
    <property type="match status" value="1"/>
</dbReference>
<accession>A0A6D2KT84</accession>
<dbReference type="Pfam" id="PF00646">
    <property type="entry name" value="F-box"/>
    <property type="match status" value="1"/>
</dbReference>
<dbReference type="Gene3D" id="1.20.1280.50">
    <property type="match status" value="1"/>
</dbReference>
<dbReference type="NCBIfam" id="TIGR01640">
    <property type="entry name" value="F_box_assoc_1"/>
    <property type="match status" value="1"/>
</dbReference>
<evidence type="ECO:0000313" key="2">
    <source>
        <dbReference type="EMBL" id="CAA7055536.1"/>
    </source>
</evidence>
<dbReference type="PANTHER" id="PTHR31111:SF58">
    <property type="entry name" value="F-BOX DOMAIN-CONTAINING PROTEIN"/>
    <property type="match status" value="1"/>
</dbReference>
<evidence type="ECO:0000259" key="1">
    <source>
        <dbReference type="SMART" id="SM00256"/>
    </source>
</evidence>
<dbReference type="CDD" id="cd22157">
    <property type="entry name" value="F-box_AtFBW1-like"/>
    <property type="match status" value="1"/>
</dbReference>
<dbReference type="SMART" id="SM00256">
    <property type="entry name" value="FBOX"/>
    <property type="match status" value="1"/>
</dbReference>
<keyword evidence="3" id="KW-1185">Reference proteome</keyword>
<protein>
    <recommendedName>
        <fullName evidence="1">F-box domain-containing protein</fullName>
    </recommendedName>
</protein>
<dbReference type="Pfam" id="PF08268">
    <property type="entry name" value="FBA_3"/>
    <property type="match status" value="1"/>
</dbReference>
<gene>
    <name evidence="2" type="ORF">MERR_LOCUS42772</name>
</gene>
<dbReference type="OrthoDB" id="687122at2759"/>
<feature type="domain" description="F-box" evidence="1">
    <location>
        <begin position="26"/>
        <end position="66"/>
    </location>
</feature>
<proteinExistence type="predicted"/>